<organism evidence="2 3">
    <name type="scientific">Rhizoctonia solani</name>
    <dbReference type="NCBI Taxonomy" id="456999"/>
    <lineage>
        <taxon>Eukaryota</taxon>
        <taxon>Fungi</taxon>
        <taxon>Dikarya</taxon>
        <taxon>Basidiomycota</taxon>
        <taxon>Agaricomycotina</taxon>
        <taxon>Agaricomycetes</taxon>
        <taxon>Cantharellales</taxon>
        <taxon>Ceratobasidiaceae</taxon>
        <taxon>Rhizoctonia</taxon>
    </lineage>
</organism>
<reference evidence="2" key="1">
    <citation type="submission" date="2021-01" db="EMBL/GenBank/DDBJ databases">
        <authorList>
            <person name="Kaushik A."/>
        </authorList>
    </citation>
    <scope>NUCLEOTIDE SEQUENCE</scope>
    <source>
        <strain evidence="2">AG5</strain>
    </source>
</reference>
<comment type="caution">
    <text evidence="2">The sequence shown here is derived from an EMBL/GenBank/DDBJ whole genome shotgun (WGS) entry which is preliminary data.</text>
</comment>
<protein>
    <submittedName>
        <fullName evidence="2">Uncharacterized protein</fullName>
    </submittedName>
</protein>
<accession>A0A8H3E1H5</accession>
<gene>
    <name evidence="2" type="ORF">RDB_LOCUS76924</name>
</gene>
<dbReference type="Proteomes" id="UP000663827">
    <property type="component" value="Unassembled WGS sequence"/>
</dbReference>
<dbReference type="EMBL" id="CAJNJQ010001550">
    <property type="protein sequence ID" value="CAE7143001.1"/>
    <property type="molecule type" value="Genomic_DNA"/>
</dbReference>
<evidence type="ECO:0000313" key="2">
    <source>
        <dbReference type="EMBL" id="CAE7143001.1"/>
    </source>
</evidence>
<feature type="region of interest" description="Disordered" evidence="1">
    <location>
        <begin position="1"/>
        <end position="64"/>
    </location>
</feature>
<proteinExistence type="predicted"/>
<dbReference type="AlphaFoldDB" id="A0A8H3E1H5"/>
<feature type="compositionally biased region" description="Basic and acidic residues" evidence="1">
    <location>
        <begin position="1"/>
        <end position="18"/>
    </location>
</feature>
<name>A0A8H3E1H5_9AGAM</name>
<sequence>MERNKRPAQDGEESDKSRSAKRRNVGDRTQSPILYPNGGQVDEEQDSTSPIPPHLPSKAPTALRIKVPRGDQLNVPYLVGQTPTSPFSYYSSLHHQEYVGHHPPSTLSGWRYIQEETRRHGAWASRNIKAVSRNS</sequence>
<evidence type="ECO:0000313" key="3">
    <source>
        <dbReference type="Proteomes" id="UP000663827"/>
    </source>
</evidence>
<evidence type="ECO:0000256" key="1">
    <source>
        <dbReference type="SAM" id="MobiDB-lite"/>
    </source>
</evidence>